<proteinExistence type="inferred from homology"/>
<comment type="catalytic activity">
    <reaction evidence="7">
        <text>Specificity close to that of papain. As compared to cathepsin B, cathepsin L exhibits higher activity toward protein substrates, but has little activity on Z-Arg-Arg-NHMec, and no peptidyl-dipeptidase activity.</text>
        <dbReference type="EC" id="3.4.22.15"/>
    </reaction>
</comment>
<dbReference type="OrthoDB" id="10253408at2759"/>
<evidence type="ECO:0000256" key="5">
    <source>
        <dbReference type="ARBA" id="ARBA00023145"/>
    </source>
</evidence>
<comment type="similarity">
    <text evidence="1">Belongs to the peptidase C1 family.</text>
</comment>
<dbReference type="GO" id="GO:0004197">
    <property type="term" value="F:cysteine-type endopeptidase activity"/>
    <property type="evidence" value="ECO:0007669"/>
    <property type="project" value="UniProtKB-EC"/>
</dbReference>
<accession>A0A7R8YY46</accession>
<evidence type="ECO:0000256" key="3">
    <source>
        <dbReference type="ARBA" id="ARBA00022801"/>
    </source>
</evidence>
<dbReference type="Proteomes" id="UP000594454">
    <property type="component" value="Chromosome 4"/>
</dbReference>
<reference evidence="13 14" key="1">
    <citation type="submission" date="2020-11" db="EMBL/GenBank/DDBJ databases">
        <authorList>
            <person name="Wallbank WR R."/>
            <person name="Pardo Diaz C."/>
            <person name="Kozak K."/>
            <person name="Martin S."/>
            <person name="Jiggins C."/>
            <person name="Moest M."/>
            <person name="Warren A I."/>
            <person name="Generalovic N T."/>
            <person name="Byers J.R.P. K."/>
            <person name="Montejo-Kovacevich G."/>
            <person name="Yen C E."/>
        </authorList>
    </citation>
    <scope>NUCLEOTIDE SEQUENCE [LARGE SCALE GENOMIC DNA]</scope>
</reference>
<evidence type="ECO:0000313" key="14">
    <source>
        <dbReference type="Proteomes" id="UP000594454"/>
    </source>
</evidence>
<feature type="domain" description="Peptidase C1A papain C-terminal" evidence="11">
    <location>
        <begin position="119"/>
        <end position="334"/>
    </location>
</feature>
<evidence type="ECO:0000259" key="12">
    <source>
        <dbReference type="SMART" id="SM00848"/>
    </source>
</evidence>
<dbReference type="InterPro" id="IPR038765">
    <property type="entry name" value="Papain-like_cys_pep_sf"/>
</dbReference>
<dbReference type="Pfam" id="PF08246">
    <property type="entry name" value="Inhibitor_I29"/>
    <property type="match status" value="1"/>
</dbReference>
<dbReference type="GO" id="GO:0006508">
    <property type="term" value="P:proteolysis"/>
    <property type="evidence" value="ECO:0007669"/>
    <property type="project" value="UniProtKB-KW"/>
</dbReference>
<dbReference type="PROSITE" id="PS00639">
    <property type="entry name" value="THIOL_PROTEASE_HIS"/>
    <property type="match status" value="1"/>
</dbReference>
<feature type="signal peptide" evidence="10">
    <location>
        <begin position="1"/>
        <end position="16"/>
    </location>
</feature>
<feature type="domain" description="Cathepsin propeptide inhibitor" evidence="12">
    <location>
        <begin position="26"/>
        <end position="86"/>
    </location>
</feature>
<dbReference type="FunFam" id="3.90.70.10:FF:000006">
    <property type="entry name" value="Cathepsin S"/>
    <property type="match status" value="1"/>
</dbReference>
<dbReference type="SMART" id="SM00645">
    <property type="entry name" value="Pept_C1"/>
    <property type="match status" value="1"/>
</dbReference>
<dbReference type="PROSITE" id="PS00139">
    <property type="entry name" value="THIOL_PROTEASE_CYS"/>
    <property type="match status" value="1"/>
</dbReference>
<dbReference type="InterPro" id="IPR013128">
    <property type="entry name" value="Peptidase_C1A"/>
</dbReference>
<dbReference type="EC" id="3.4.22.15" evidence="8"/>
<dbReference type="InterPro" id="IPR000668">
    <property type="entry name" value="Peptidase_C1A_C"/>
</dbReference>
<evidence type="ECO:0000256" key="9">
    <source>
        <dbReference type="ARBA" id="ARBA00063237"/>
    </source>
</evidence>
<dbReference type="InterPro" id="IPR000169">
    <property type="entry name" value="Pept_cys_AS"/>
</dbReference>
<keyword evidence="4" id="KW-0788">Thiol protease</keyword>
<keyword evidence="14" id="KW-1185">Reference proteome</keyword>
<comment type="subunit">
    <text evidence="9">Dimer of a heavy and a light chain linked by disulfide bonds.</text>
</comment>
<evidence type="ECO:0000256" key="2">
    <source>
        <dbReference type="ARBA" id="ARBA00022670"/>
    </source>
</evidence>
<dbReference type="InterPro" id="IPR025661">
    <property type="entry name" value="Pept_asp_AS"/>
</dbReference>
<evidence type="ECO:0000256" key="10">
    <source>
        <dbReference type="SAM" id="SignalP"/>
    </source>
</evidence>
<evidence type="ECO:0000256" key="1">
    <source>
        <dbReference type="ARBA" id="ARBA00008455"/>
    </source>
</evidence>
<organism evidence="13 14">
    <name type="scientific">Hermetia illucens</name>
    <name type="common">Black soldier fly</name>
    <dbReference type="NCBI Taxonomy" id="343691"/>
    <lineage>
        <taxon>Eukaryota</taxon>
        <taxon>Metazoa</taxon>
        <taxon>Ecdysozoa</taxon>
        <taxon>Arthropoda</taxon>
        <taxon>Hexapoda</taxon>
        <taxon>Insecta</taxon>
        <taxon>Pterygota</taxon>
        <taxon>Neoptera</taxon>
        <taxon>Endopterygota</taxon>
        <taxon>Diptera</taxon>
        <taxon>Brachycera</taxon>
        <taxon>Stratiomyomorpha</taxon>
        <taxon>Stratiomyidae</taxon>
        <taxon>Hermetiinae</taxon>
        <taxon>Hermetia</taxon>
    </lineage>
</organism>
<evidence type="ECO:0000256" key="6">
    <source>
        <dbReference type="ARBA" id="ARBA00023157"/>
    </source>
</evidence>
<dbReference type="Gene3D" id="3.90.70.10">
    <property type="entry name" value="Cysteine proteinases"/>
    <property type="match status" value="1"/>
</dbReference>
<evidence type="ECO:0000256" key="7">
    <source>
        <dbReference type="ARBA" id="ARBA00036319"/>
    </source>
</evidence>
<dbReference type="InterPro" id="IPR013201">
    <property type="entry name" value="Prot_inhib_I29"/>
</dbReference>
<keyword evidence="3" id="KW-0378">Hydrolase</keyword>
<dbReference type="AlphaFoldDB" id="A0A7R8YY46"/>
<evidence type="ECO:0000256" key="8">
    <source>
        <dbReference type="ARBA" id="ARBA00038911"/>
    </source>
</evidence>
<gene>
    <name evidence="13" type="ORF">HERILL_LOCUS11202</name>
</gene>
<dbReference type="InterPro" id="IPR025660">
    <property type="entry name" value="Pept_his_AS"/>
</dbReference>
<name>A0A7R8YY46_HERIL</name>
<keyword evidence="5" id="KW-0865">Zymogen</keyword>
<dbReference type="PRINTS" id="PR00705">
    <property type="entry name" value="PAPAIN"/>
</dbReference>
<dbReference type="SMART" id="SM00848">
    <property type="entry name" value="Inhibitor_I29"/>
    <property type="match status" value="1"/>
</dbReference>
<dbReference type="InterPro" id="IPR039417">
    <property type="entry name" value="Peptidase_C1A_papain-like"/>
</dbReference>
<feature type="chain" id="PRO_5030772646" description="cathepsin L" evidence="10">
    <location>
        <begin position="17"/>
        <end position="340"/>
    </location>
</feature>
<keyword evidence="6" id="KW-1015">Disulfide bond</keyword>
<protein>
    <recommendedName>
        <fullName evidence="8">cathepsin L</fullName>
        <ecNumber evidence="8">3.4.22.15</ecNumber>
    </recommendedName>
</protein>
<dbReference type="PROSITE" id="PS00640">
    <property type="entry name" value="THIOL_PROTEASE_ASN"/>
    <property type="match status" value="1"/>
</dbReference>
<evidence type="ECO:0000313" key="13">
    <source>
        <dbReference type="EMBL" id="CAD7088592.1"/>
    </source>
</evidence>
<sequence>MLVFSLLFVLVGLGSALPSYELEKEWKQFQVAYNRNYKSPAELQYRNKIFNENLLKIRKHNEEYEAGLQSYMEGVNQFTDLTFEEVHKKLLGCKRNLTSEVARYSSVDLDILQVDDNEVPDSIDLREKGYVTPVKNQGHCGSCWAFSAVGSLEGQLYEATKKLVSLSEQELVDCSKTNEGCFGGDMVDAFEDLMELGGIASEESYPYQAKKNNCTFKKDMAVAEVTGVKTLPKNENALKKAVALKGPIAVGIQVTANFMNYKKGVFYDRSCVKNENMLNHGVVVVGYGKDNSTGKDYWIVKNSWGADWGDNGYIKMSRNRENNCNIATDASYPLLKPKDK</sequence>
<evidence type="ECO:0000259" key="11">
    <source>
        <dbReference type="SMART" id="SM00645"/>
    </source>
</evidence>
<dbReference type="InParanoid" id="A0A7R8YY46"/>
<keyword evidence="10" id="KW-0732">Signal</keyword>
<keyword evidence="2" id="KW-0645">Protease</keyword>
<evidence type="ECO:0000256" key="4">
    <source>
        <dbReference type="ARBA" id="ARBA00022807"/>
    </source>
</evidence>
<dbReference type="CDD" id="cd02248">
    <property type="entry name" value="Peptidase_C1A"/>
    <property type="match status" value="1"/>
</dbReference>
<dbReference type="SUPFAM" id="SSF54001">
    <property type="entry name" value="Cysteine proteinases"/>
    <property type="match status" value="1"/>
</dbReference>
<dbReference type="PANTHER" id="PTHR12411">
    <property type="entry name" value="CYSTEINE PROTEASE FAMILY C1-RELATED"/>
    <property type="match status" value="1"/>
</dbReference>
<dbReference type="EMBL" id="LR899012">
    <property type="protein sequence ID" value="CAD7088592.1"/>
    <property type="molecule type" value="Genomic_DNA"/>
</dbReference>
<dbReference type="Pfam" id="PF00112">
    <property type="entry name" value="Peptidase_C1"/>
    <property type="match status" value="1"/>
</dbReference>